<name>A0AB73SI95_9BACI</name>
<keyword evidence="1" id="KW-1133">Transmembrane helix</keyword>
<accession>A0AB73SI95</accession>
<dbReference type="EMBL" id="NUEH01000028">
    <property type="protein sequence ID" value="PEI86117.1"/>
    <property type="molecule type" value="Genomic_DNA"/>
</dbReference>
<protein>
    <recommendedName>
        <fullName evidence="3">Transposase</fullName>
    </recommendedName>
</protein>
<evidence type="ECO:0000313" key="2">
    <source>
        <dbReference type="EMBL" id="PEI86117.1"/>
    </source>
</evidence>
<reference evidence="2" key="1">
    <citation type="submission" date="2017-09" db="EMBL/GenBank/DDBJ databases">
        <title>Large-scale bioinformatics analysis of Bacillus genomes uncovers conserved roles of natural products in bacterial physiology.</title>
        <authorList>
            <consortium name="Agbiome Team Llc"/>
            <person name="Bleich R.M."/>
            <person name="Kirk G.J."/>
            <person name="Santa Maria K.C."/>
            <person name="Allen S.E."/>
            <person name="Farag S."/>
            <person name="Shank E.A."/>
            <person name="Bowers A."/>
        </authorList>
    </citation>
    <scope>NUCLEOTIDE SEQUENCE</scope>
    <source>
        <strain evidence="2">AFS005430</strain>
    </source>
</reference>
<dbReference type="Proteomes" id="UP000220969">
    <property type="component" value="Unassembled WGS sequence"/>
</dbReference>
<dbReference type="AlphaFoldDB" id="A0AB73SI95"/>
<comment type="caution">
    <text evidence="2">The sequence shown here is derived from an EMBL/GenBank/DDBJ whole genome shotgun (WGS) entry which is preliminary data.</text>
</comment>
<evidence type="ECO:0008006" key="3">
    <source>
        <dbReference type="Google" id="ProtNLM"/>
    </source>
</evidence>
<keyword evidence="1" id="KW-0812">Transmembrane</keyword>
<feature type="transmembrane region" description="Helical" evidence="1">
    <location>
        <begin position="22"/>
        <end position="42"/>
    </location>
</feature>
<evidence type="ECO:0000256" key="1">
    <source>
        <dbReference type="SAM" id="Phobius"/>
    </source>
</evidence>
<gene>
    <name evidence="2" type="ORF">CN678_13300</name>
</gene>
<proteinExistence type="predicted"/>
<sequence>MIKLAIFELNFTFDNDNYVNKLSIWTAYYIFCLAWGFSKMLAVPHRQQAKKSNYLQNEKINKIFILGCYKILKLMDMAPPICSRIFVTSNNNIPYIIKNR</sequence>
<keyword evidence="1" id="KW-0472">Membrane</keyword>
<organism evidence="2">
    <name type="scientific">Bacillus toyonensis</name>
    <dbReference type="NCBI Taxonomy" id="155322"/>
    <lineage>
        <taxon>Bacteria</taxon>
        <taxon>Bacillati</taxon>
        <taxon>Bacillota</taxon>
        <taxon>Bacilli</taxon>
        <taxon>Bacillales</taxon>
        <taxon>Bacillaceae</taxon>
        <taxon>Bacillus</taxon>
        <taxon>Bacillus cereus group</taxon>
    </lineage>
</organism>